<dbReference type="InterPro" id="IPR003658">
    <property type="entry name" value="Anti-sigma_ant"/>
</dbReference>
<name>A0A660LG53_9ACTN</name>
<proteinExistence type="inferred from homology"/>
<evidence type="ECO:0000313" key="4">
    <source>
        <dbReference type="EMBL" id="RKQ93246.1"/>
    </source>
</evidence>
<dbReference type="OrthoDB" id="3393696at2"/>
<dbReference type="InterPro" id="IPR036513">
    <property type="entry name" value="STAS_dom_sf"/>
</dbReference>
<dbReference type="RefSeq" id="WP_121251201.1">
    <property type="nucleotide sequence ID" value="NZ_RBIL01000001.1"/>
</dbReference>
<feature type="domain" description="STAS" evidence="3">
    <location>
        <begin position="10"/>
        <end position="112"/>
    </location>
</feature>
<sequence length="112" mass="12116">MSTTLRAPTLAIRVRPDRDRVILAVSGEVDLATVDDLDTAVDELRAVGWQELALDLRGVEVIGSTGLGWLLATTDTARTEGWALTLVDGSPALSRLLKLTGMRGRFSWVRGL</sequence>
<dbReference type="AlphaFoldDB" id="A0A660LG53"/>
<organism evidence="4 5">
    <name type="scientific">Solirubrobacter pauli</name>
    <dbReference type="NCBI Taxonomy" id="166793"/>
    <lineage>
        <taxon>Bacteria</taxon>
        <taxon>Bacillati</taxon>
        <taxon>Actinomycetota</taxon>
        <taxon>Thermoleophilia</taxon>
        <taxon>Solirubrobacterales</taxon>
        <taxon>Solirubrobacteraceae</taxon>
        <taxon>Solirubrobacter</taxon>
    </lineage>
</organism>
<accession>A0A660LG53</accession>
<dbReference type="InterPro" id="IPR002645">
    <property type="entry name" value="STAS_dom"/>
</dbReference>
<dbReference type="SUPFAM" id="SSF52091">
    <property type="entry name" value="SpoIIaa-like"/>
    <property type="match status" value="1"/>
</dbReference>
<reference evidence="4 5" key="1">
    <citation type="submission" date="2018-10" db="EMBL/GenBank/DDBJ databases">
        <title>Genomic Encyclopedia of Archaeal and Bacterial Type Strains, Phase II (KMG-II): from individual species to whole genera.</title>
        <authorList>
            <person name="Goeker M."/>
        </authorList>
    </citation>
    <scope>NUCLEOTIDE SEQUENCE [LARGE SCALE GENOMIC DNA]</scope>
    <source>
        <strain evidence="4 5">DSM 14954</strain>
    </source>
</reference>
<dbReference type="Gene3D" id="3.30.750.24">
    <property type="entry name" value="STAS domain"/>
    <property type="match status" value="1"/>
</dbReference>
<evidence type="ECO:0000259" key="3">
    <source>
        <dbReference type="PROSITE" id="PS50801"/>
    </source>
</evidence>
<dbReference type="PANTHER" id="PTHR33495:SF2">
    <property type="entry name" value="ANTI-SIGMA FACTOR ANTAGONIST TM_1081-RELATED"/>
    <property type="match status" value="1"/>
</dbReference>
<evidence type="ECO:0000313" key="5">
    <source>
        <dbReference type="Proteomes" id="UP000278962"/>
    </source>
</evidence>
<comment type="caution">
    <text evidence="4">The sequence shown here is derived from an EMBL/GenBank/DDBJ whole genome shotgun (WGS) entry which is preliminary data.</text>
</comment>
<protein>
    <recommendedName>
        <fullName evidence="2">Anti-sigma factor antagonist</fullName>
    </recommendedName>
</protein>
<dbReference type="Pfam" id="PF13466">
    <property type="entry name" value="STAS_2"/>
    <property type="match status" value="1"/>
</dbReference>
<dbReference type="PROSITE" id="PS50801">
    <property type="entry name" value="STAS"/>
    <property type="match status" value="1"/>
</dbReference>
<dbReference type="Proteomes" id="UP000278962">
    <property type="component" value="Unassembled WGS sequence"/>
</dbReference>
<evidence type="ECO:0000256" key="1">
    <source>
        <dbReference type="ARBA" id="ARBA00009013"/>
    </source>
</evidence>
<keyword evidence="5" id="KW-1185">Reference proteome</keyword>
<dbReference type="NCBIfam" id="TIGR00377">
    <property type="entry name" value="ant_ant_sig"/>
    <property type="match status" value="1"/>
</dbReference>
<dbReference type="PANTHER" id="PTHR33495">
    <property type="entry name" value="ANTI-SIGMA FACTOR ANTAGONIST TM_1081-RELATED-RELATED"/>
    <property type="match status" value="1"/>
</dbReference>
<dbReference type="InterPro" id="IPR058548">
    <property type="entry name" value="MlaB-like_STAS"/>
</dbReference>
<evidence type="ECO:0000256" key="2">
    <source>
        <dbReference type="RuleBase" id="RU003749"/>
    </source>
</evidence>
<dbReference type="GO" id="GO:0043856">
    <property type="term" value="F:anti-sigma factor antagonist activity"/>
    <property type="evidence" value="ECO:0007669"/>
    <property type="project" value="InterPro"/>
</dbReference>
<gene>
    <name evidence="4" type="ORF">C8N24_3107</name>
</gene>
<dbReference type="CDD" id="cd07043">
    <property type="entry name" value="STAS_anti-anti-sigma_factors"/>
    <property type="match status" value="1"/>
</dbReference>
<comment type="similarity">
    <text evidence="1 2">Belongs to the anti-sigma-factor antagonist family.</text>
</comment>
<dbReference type="EMBL" id="RBIL01000001">
    <property type="protein sequence ID" value="RKQ93246.1"/>
    <property type="molecule type" value="Genomic_DNA"/>
</dbReference>